<evidence type="ECO:0000313" key="3">
    <source>
        <dbReference type="Proteomes" id="UP000285882"/>
    </source>
</evidence>
<dbReference type="NCBIfam" id="NF033573">
    <property type="entry name" value="transpos_IS200"/>
    <property type="match status" value="1"/>
</dbReference>
<organism evidence="2 3">
    <name type="scientific">Sporolactobacillus terrae</name>
    <dbReference type="NCBI Taxonomy" id="269673"/>
    <lineage>
        <taxon>Bacteria</taxon>
        <taxon>Bacillati</taxon>
        <taxon>Bacillota</taxon>
        <taxon>Bacilli</taxon>
        <taxon>Bacillales</taxon>
        <taxon>Sporolactobacillaceae</taxon>
        <taxon>Sporolactobacillus</taxon>
    </lineage>
</organism>
<dbReference type="RefSeq" id="WP_028977405.1">
    <property type="nucleotide sequence ID" value="NZ_CP025688.1"/>
</dbReference>
<name>A0ABX5Q8Y5_9BACL</name>
<dbReference type="PANTHER" id="PTHR33360:SF2">
    <property type="entry name" value="TRANSPOSASE FOR INSERTION SEQUENCE ELEMENT IS200"/>
    <property type="match status" value="1"/>
</dbReference>
<gene>
    <name evidence="2" type="ORF">C0674_11210</name>
</gene>
<accession>A0ABX5Q8Y5</accession>
<dbReference type="Gene3D" id="3.30.70.1290">
    <property type="entry name" value="Transposase IS200-like"/>
    <property type="match status" value="1"/>
</dbReference>
<keyword evidence="3" id="KW-1185">Reference proteome</keyword>
<sequence length="145" mass="17596">MRRKIDKIEGFNYERNYVYNFHYHLIWSTKHRHQVFTTSARVADMKFILTRIARLNDVEIEKMEIMPDHIHMLISFKPKYTPTNIVKAFKGGSARLFFERYPEIKHQKFWDGHLWSHSYFMSTLGNMSKDVVERYIENQFTGKDK</sequence>
<evidence type="ECO:0000259" key="1">
    <source>
        <dbReference type="SMART" id="SM01321"/>
    </source>
</evidence>
<proteinExistence type="predicted"/>
<reference evidence="2 3" key="1">
    <citation type="submission" date="2018-01" db="EMBL/GenBank/DDBJ databases">
        <title>Complete genome sequencing of Sporolactobacillus terrae DLG3.</title>
        <authorList>
            <person name="Nam Y.-D."/>
            <person name="Kang J."/>
            <person name="Chung W.-H."/>
        </authorList>
    </citation>
    <scope>NUCLEOTIDE SEQUENCE [LARGE SCALE GENOMIC DNA]</scope>
    <source>
        <strain evidence="2 3">DLG3</strain>
    </source>
</reference>
<protein>
    <submittedName>
        <fullName evidence="2">IS200/IS605 family transposase</fullName>
    </submittedName>
</protein>
<dbReference type="Proteomes" id="UP000285882">
    <property type="component" value="Chromosome"/>
</dbReference>
<dbReference type="EMBL" id="CP025688">
    <property type="protein sequence ID" value="QAA23149.1"/>
    <property type="molecule type" value="Genomic_DNA"/>
</dbReference>
<dbReference type="InterPro" id="IPR036515">
    <property type="entry name" value="Transposase_17_sf"/>
</dbReference>
<feature type="domain" description="Transposase IS200-like" evidence="1">
    <location>
        <begin position="18"/>
        <end position="139"/>
    </location>
</feature>
<dbReference type="SMART" id="SM01321">
    <property type="entry name" value="Y1_Tnp"/>
    <property type="match status" value="1"/>
</dbReference>
<dbReference type="InterPro" id="IPR002686">
    <property type="entry name" value="Transposase_17"/>
</dbReference>
<dbReference type="PANTHER" id="PTHR33360">
    <property type="entry name" value="TRANSPOSASE FOR INSERTION SEQUENCE ELEMENT IS200"/>
    <property type="match status" value="1"/>
</dbReference>
<dbReference type="SUPFAM" id="SSF143422">
    <property type="entry name" value="Transposase IS200-like"/>
    <property type="match status" value="1"/>
</dbReference>
<evidence type="ECO:0000313" key="2">
    <source>
        <dbReference type="EMBL" id="QAA23149.1"/>
    </source>
</evidence>
<dbReference type="Pfam" id="PF01797">
    <property type="entry name" value="Y1_Tnp"/>
    <property type="match status" value="1"/>
</dbReference>